<feature type="signal peptide" evidence="1">
    <location>
        <begin position="1"/>
        <end position="25"/>
    </location>
</feature>
<dbReference type="Gene3D" id="2.60.40.10">
    <property type="entry name" value="Immunoglobulins"/>
    <property type="match status" value="3"/>
</dbReference>
<accession>A0ABP9W622</accession>
<dbReference type="RefSeq" id="WP_345463335.1">
    <property type="nucleotide sequence ID" value="NZ_BAABRP010000004.1"/>
</dbReference>
<gene>
    <name evidence="2" type="ORF">Dcar01_01531</name>
</gene>
<proteinExistence type="predicted"/>
<keyword evidence="1" id="KW-0732">Signal</keyword>
<name>A0ABP9W622_9DEIO</name>
<evidence type="ECO:0000256" key="1">
    <source>
        <dbReference type="SAM" id="SignalP"/>
    </source>
</evidence>
<dbReference type="Proteomes" id="UP001401887">
    <property type="component" value="Unassembled WGS sequence"/>
</dbReference>
<dbReference type="InterPro" id="IPR013783">
    <property type="entry name" value="Ig-like_fold"/>
</dbReference>
<reference evidence="2 3" key="1">
    <citation type="submission" date="2024-02" db="EMBL/GenBank/DDBJ databases">
        <title>Deinococcus carri NBRC 110142.</title>
        <authorList>
            <person name="Ichikawa N."/>
            <person name="Katano-Makiyama Y."/>
            <person name="Hidaka K."/>
        </authorList>
    </citation>
    <scope>NUCLEOTIDE SEQUENCE [LARGE SCALE GENOMIC DNA]</scope>
    <source>
        <strain evidence="2 3">NBRC 110142</strain>
    </source>
</reference>
<protein>
    <recommendedName>
        <fullName evidence="4">SD-repeat containing protein B domain-containing protein</fullName>
    </recommendedName>
</protein>
<evidence type="ECO:0000313" key="3">
    <source>
        <dbReference type="Proteomes" id="UP001401887"/>
    </source>
</evidence>
<evidence type="ECO:0000313" key="2">
    <source>
        <dbReference type="EMBL" id="GAA5512807.1"/>
    </source>
</evidence>
<sequence length="1012" mass="105398">MSRRLTLLALLLLAPPALPPLTALAQSAGLTVTAPATREALPDGYATLTFTVQGQGEYVFEVLSPAGWEPVTRTRTLQLGGSTLIPVTLRVPALAPAGESPPIVLRALRGGSEVARTQAAVRVLPRARVALRSPPLITGTPGQILSFPLEVTNLGNQTDTVRLSVTNVDRRPQLSANEVTLQPGETRTVTVSLKLDSVSEGYRYIFFLEAVSSHDPEAVARTRTDSTFTSLAGRSAAAIEGPRLIFSVHSAVEAGADWSPAGRSTYLRYALQPSVAGQLSDYVKGGASVSGLDGSLDRPLPSNLTFGLRLDGKRWSLSLDGGRDSFGVSAVVLAGKWRLSPRAQYRALPDGRLYGAGLGASTPLAGGTLDIDAATSGLSVAGQSRRTDTLGVRYGRRLSPNLGLNLGLSGVGFSTEGRYQGTLFGTEQLTYATPTFDLTQTYSGSLAGIHTFGLSGGLSSLRPFGVRAAASVQLQPGGLLWNASGLLLYSGQGGLGASLSGRVQGGTVPETATAWQVTAGITPPAFRVRSGSLVTSAAYTLASDDDTPGALAQTLDASAALSVGTLRASGSAQWARDPAPTGVNRDRLFFGLTGEYAWNRNTFTAQYSYERRTGLALAGNGLGITHALALSWTRDWNDRFSTRLDYSHASLTLGESVRSPDQLGLTFGVRDVGLPGLNLSAGYRLYAPNGLAAGGLTQGVRVGVTYDLTRVLATPDLLVRTFGGRIGGEVQGVLYRDSNLNGQRDEGEAGLPGVTVRVGTASGVSDAQGRYRVRAPVGAYPLAFPAGLPATLEALSTPTVKVTENGRTEQNVAFAPVVNLEVLIFHDADRSGTPGAGEEAIPYAGVILSGAVSRNVQADSRGYLRLGTLPPGTYTLALNPANLPEGYVPTGQAVRLELRAGERPPSVSLGATLPPRQAVTTYTSGTLAVLGRLSPGTAVPAGQVHLTVQAPGARTLRVEMLGQTLTPTLNAGRAELDFTVPAGTAPGTYDVTLTATGDTGSKTSILKLLVVR</sequence>
<dbReference type="SUPFAM" id="SSF56935">
    <property type="entry name" value="Porins"/>
    <property type="match status" value="1"/>
</dbReference>
<organism evidence="2 3">
    <name type="scientific">Deinococcus carri</name>
    <dbReference type="NCBI Taxonomy" id="1211323"/>
    <lineage>
        <taxon>Bacteria</taxon>
        <taxon>Thermotogati</taxon>
        <taxon>Deinococcota</taxon>
        <taxon>Deinococci</taxon>
        <taxon>Deinococcales</taxon>
        <taxon>Deinococcaceae</taxon>
        <taxon>Deinococcus</taxon>
    </lineage>
</organism>
<evidence type="ECO:0008006" key="4">
    <source>
        <dbReference type="Google" id="ProtNLM"/>
    </source>
</evidence>
<dbReference type="EMBL" id="BAABRP010000004">
    <property type="protein sequence ID" value="GAA5512807.1"/>
    <property type="molecule type" value="Genomic_DNA"/>
</dbReference>
<feature type="chain" id="PRO_5046652695" description="SD-repeat containing protein B domain-containing protein" evidence="1">
    <location>
        <begin position="26"/>
        <end position="1012"/>
    </location>
</feature>
<keyword evidence="3" id="KW-1185">Reference proteome</keyword>
<comment type="caution">
    <text evidence="2">The sequence shown here is derived from an EMBL/GenBank/DDBJ whole genome shotgun (WGS) entry which is preliminary data.</text>
</comment>